<dbReference type="PROSITE" id="PS52050">
    <property type="entry name" value="WYL"/>
    <property type="match status" value="1"/>
</dbReference>
<evidence type="ECO:0000259" key="1">
    <source>
        <dbReference type="Pfam" id="PF13280"/>
    </source>
</evidence>
<comment type="caution">
    <text evidence="2">The sequence shown here is derived from an EMBL/GenBank/DDBJ whole genome shotgun (WGS) entry which is preliminary data.</text>
</comment>
<gene>
    <name evidence="2" type="ORF">PDENDC454_15677</name>
</gene>
<dbReference type="PATRIC" id="fig|1131935.3.peg.3262"/>
<dbReference type="EMBL" id="AHKH01000040">
    <property type="protein sequence ID" value="EHQ61363.1"/>
    <property type="molecule type" value="Genomic_DNA"/>
</dbReference>
<dbReference type="Pfam" id="PF13280">
    <property type="entry name" value="WYL"/>
    <property type="match status" value="1"/>
</dbReference>
<keyword evidence="3" id="KW-1185">Reference proteome</keyword>
<dbReference type="Proteomes" id="UP000003900">
    <property type="component" value="Unassembled WGS sequence"/>
</dbReference>
<organism evidence="2 3">
    <name type="scientific">Paenibacillus dendritiformis C454</name>
    <dbReference type="NCBI Taxonomy" id="1131935"/>
    <lineage>
        <taxon>Bacteria</taxon>
        <taxon>Bacillati</taxon>
        <taxon>Bacillota</taxon>
        <taxon>Bacilli</taxon>
        <taxon>Bacillales</taxon>
        <taxon>Paenibacillaceae</taxon>
        <taxon>Paenibacillus</taxon>
    </lineage>
</organism>
<proteinExistence type="predicted"/>
<evidence type="ECO:0000313" key="3">
    <source>
        <dbReference type="Proteomes" id="UP000003900"/>
    </source>
</evidence>
<feature type="domain" description="WYL" evidence="1">
    <location>
        <begin position="152"/>
        <end position="218"/>
    </location>
</feature>
<dbReference type="STRING" id="1131935.PDENDC454_15677"/>
<dbReference type="PANTHER" id="PTHR34580">
    <property type="match status" value="1"/>
</dbReference>
<reference evidence="2 3" key="1">
    <citation type="journal article" date="2012" name="J. Bacteriol.">
        <title>Genome Sequence of the Pattern-Forming Social Bacterium Paenibacillus dendritiformis C454 Chiral Morphotype.</title>
        <authorList>
            <person name="Sirota-Madi A."/>
            <person name="Olender T."/>
            <person name="Helman Y."/>
            <person name="Brainis I."/>
            <person name="Finkelshtein A."/>
            <person name="Roth D."/>
            <person name="Hagai E."/>
            <person name="Leshkowitz D."/>
            <person name="Brodsky L."/>
            <person name="Galatenko V."/>
            <person name="Nikolaev V."/>
            <person name="Gutnick D.L."/>
            <person name="Lancet D."/>
            <person name="Ben-Jacob E."/>
        </authorList>
    </citation>
    <scope>NUCLEOTIDE SEQUENCE [LARGE SCALE GENOMIC DNA]</scope>
    <source>
        <strain evidence="2 3">C454</strain>
    </source>
</reference>
<dbReference type="InterPro" id="IPR051534">
    <property type="entry name" value="CBASS_pafABC_assoc_protein"/>
</dbReference>
<accession>H3SHW8</accession>
<dbReference type="RefSeq" id="WP_006677630.1">
    <property type="nucleotide sequence ID" value="NZ_AHKH01000040.1"/>
</dbReference>
<protein>
    <submittedName>
        <fullName evidence="2">Transcriptional regulator</fullName>
    </submittedName>
</protein>
<dbReference type="PANTHER" id="PTHR34580:SF9">
    <property type="entry name" value="SLL5097 PROTEIN"/>
    <property type="match status" value="1"/>
</dbReference>
<name>H3SHW8_9BACL</name>
<evidence type="ECO:0000313" key="2">
    <source>
        <dbReference type="EMBL" id="EHQ61363.1"/>
    </source>
</evidence>
<sequence length="320" mass="38044">MKKPGSSRGSGRKEGAENMSSMHRIQWFDQQIRAGLYPNSSRLAERFEISRRQAQRDIEYLEVSLRAPLLYVAKHRGYVYEDKAYMLPLLYITEEEQDVLRFLAHRYRQYNYENAAVVQRIAHVLERFAGPPEEVGEHRLPIFSAHPQRMQHWQLLSHAIRERRIVQIRYREGGQEAELPIRPLHFTSNYNSDYITAYCERSCRKRAFRLDGILHMQVTAEKFDLDAIERTEWEDAPLPQRKPYLARIETGRPLYGESWHGYPIRPVHDCIYEIEFYDPDSFMQHLLVAEWERLLSPKWLQAKLRDRCGRIAARLEEQGQ</sequence>
<dbReference type="InterPro" id="IPR026881">
    <property type="entry name" value="WYL_dom"/>
</dbReference>
<dbReference type="AlphaFoldDB" id="H3SHW8"/>